<name>A0A226DAX2_FOLCA</name>
<keyword evidence="1" id="KW-1133">Transmembrane helix</keyword>
<organism evidence="2 3">
    <name type="scientific">Folsomia candida</name>
    <name type="common">Springtail</name>
    <dbReference type="NCBI Taxonomy" id="158441"/>
    <lineage>
        <taxon>Eukaryota</taxon>
        <taxon>Metazoa</taxon>
        <taxon>Ecdysozoa</taxon>
        <taxon>Arthropoda</taxon>
        <taxon>Hexapoda</taxon>
        <taxon>Collembola</taxon>
        <taxon>Entomobryomorpha</taxon>
        <taxon>Isotomoidea</taxon>
        <taxon>Isotomidae</taxon>
        <taxon>Proisotominae</taxon>
        <taxon>Folsomia</taxon>
    </lineage>
</organism>
<keyword evidence="3" id="KW-1185">Reference proteome</keyword>
<feature type="transmembrane region" description="Helical" evidence="1">
    <location>
        <begin position="359"/>
        <end position="377"/>
    </location>
</feature>
<proteinExistence type="predicted"/>
<feature type="transmembrane region" description="Helical" evidence="1">
    <location>
        <begin position="415"/>
        <end position="436"/>
    </location>
</feature>
<dbReference type="AlphaFoldDB" id="A0A226DAX2"/>
<gene>
    <name evidence="2" type="ORF">Fcan01_23598</name>
</gene>
<evidence type="ECO:0000313" key="3">
    <source>
        <dbReference type="Proteomes" id="UP000198287"/>
    </source>
</evidence>
<dbReference type="Proteomes" id="UP000198287">
    <property type="component" value="Unassembled WGS sequence"/>
</dbReference>
<feature type="transmembrane region" description="Helical" evidence="1">
    <location>
        <begin position="688"/>
        <end position="707"/>
    </location>
</feature>
<keyword evidence="1" id="KW-0812">Transmembrane</keyword>
<sequence>MSFLQTNPCVIITYLVAISTITYVLSDTEVTFEATNSKGILPIIGIEYFNLFENCTTMILTPENIDWSAHNKPIFAPVMILNYQDESPPKIEIGVTIFDKFSLITRRNYAAHCWATFAVSPEKSNYFRKYFSFMKLGCFIDGSYPYQFFIWMTAATQEIQKYIMGLLPWHGLGSREVIVVDMTKLTDDMTHLRMSYYNRYHIEKPPIGIERSEAWYIIDCMPPNCLHRVSQLSREVFKRNKYFWSSLVRFTQTVEDIRDFSGFINQSHDVYRAIAGSTNFNGFLNFLILQDVLVYDLRNITAHHFISPILRLGNTRGKEKGDGFVLHEVQSFSFVSCYNTRSNFDVALALTTPFDLTCWTMLAISFAAVVIILTILRPQIISDGVLIVVGLSLENSVLSTFATEATFIQKKHQSLGLYGIHALWMILIGTVLTNWYKTWFTMEMIIPTKYHSPLESVMDDDGFQVMLPVFLLEDGGFYVDQRIGYKQYQSFYWGILVRCMGLARQTTKYKGLDKYRNRANSLFQELWHHFGYDSNFKKGAFKDRRSNNTKNPLPDHLIQPIQYSSGDKYGIRRTLSNCRKKVSLMDTKENIGRITSFLNDNTEKIGFVSGNGDIFFTEFTGWTVTPAQESYADKRIKVMISSGILAHWNFIYKLWKPSKLMDYYANWTHPVVPAVSKLDFNSKISTGFYLWGICIVISILALFGEIVRNRFLVRFTVRMKTLIN</sequence>
<keyword evidence="1" id="KW-0472">Membrane</keyword>
<feature type="transmembrane region" description="Helical" evidence="1">
    <location>
        <begin position="384"/>
        <end position="403"/>
    </location>
</feature>
<dbReference type="EMBL" id="LNIX01000029">
    <property type="protein sequence ID" value="OXA41406.1"/>
    <property type="molecule type" value="Genomic_DNA"/>
</dbReference>
<evidence type="ECO:0000313" key="2">
    <source>
        <dbReference type="EMBL" id="OXA41406.1"/>
    </source>
</evidence>
<accession>A0A226DAX2</accession>
<evidence type="ECO:0000256" key="1">
    <source>
        <dbReference type="SAM" id="Phobius"/>
    </source>
</evidence>
<reference evidence="2 3" key="1">
    <citation type="submission" date="2015-12" db="EMBL/GenBank/DDBJ databases">
        <title>The genome of Folsomia candida.</title>
        <authorList>
            <person name="Faddeeva A."/>
            <person name="Derks M.F."/>
            <person name="Anvar Y."/>
            <person name="Smit S."/>
            <person name="Van Straalen N."/>
            <person name="Roelofs D."/>
        </authorList>
    </citation>
    <scope>NUCLEOTIDE SEQUENCE [LARGE SCALE GENOMIC DNA]</scope>
    <source>
        <strain evidence="2 3">VU population</strain>
        <tissue evidence="2">Whole body</tissue>
    </source>
</reference>
<comment type="caution">
    <text evidence="2">The sequence shown here is derived from an EMBL/GenBank/DDBJ whole genome shotgun (WGS) entry which is preliminary data.</text>
</comment>
<protein>
    <submittedName>
        <fullName evidence="2">Uncharacterized protein</fullName>
    </submittedName>
</protein>